<accession>A0ABY3S8J4</accession>
<evidence type="ECO:0000256" key="7">
    <source>
        <dbReference type="HAMAP-Rule" id="MF_01949"/>
    </source>
</evidence>
<evidence type="ECO:0000259" key="8">
    <source>
        <dbReference type="Pfam" id="PF01757"/>
    </source>
</evidence>
<feature type="transmembrane region" description="Helical" evidence="7">
    <location>
        <begin position="49"/>
        <end position="67"/>
    </location>
</feature>
<gene>
    <name evidence="7 9" type="primary">wecH</name>
    <name evidence="9" type="ORF">G163CM_37700</name>
</gene>
<dbReference type="Proteomes" id="UP001199659">
    <property type="component" value="Chromosome"/>
</dbReference>
<feature type="transmembrane region" description="Helical" evidence="7">
    <location>
        <begin position="267"/>
        <end position="288"/>
    </location>
</feature>
<evidence type="ECO:0000313" key="10">
    <source>
        <dbReference type="Proteomes" id="UP001199659"/>
    </source>
</evidence>
<keyword evidence="7" id="KW-0997">Cell inner membrane</keyword>
<evidence type="ECO:0000256" key="6">
    <source>
        <dbReference type="ARBA" id="ARBA00023136"/>
    </source>
</evidence>
<dbReference type="HAMAP" id="MF_01949">
    <property type="entry name" value="Acetyltr_WecH"/>
    <property type="match status" value="1"/>
</dbReference>
<keyword evidence="10" id="KW-1185">Reference proteome</keyword>
<comment type="similarity">
    <text evidence="2 7">Belongs to the acyltransferase 3 family.</text>
</comment>
<dbReference type="Pfam" id="PF01757">
    <property type="entry name" value="Acyl_transf_3"/>
    <property type="match status" value="1"/>
</dbReference>
<proteinExistence type="inferred from homology"/>
<keyword evidence="4 7" id="KW-0812">Transmembrane</keyword>
<organism evidence="9 10">
    <name type="scientific">Pseudocitrobacter corydidari</name>
    <dbReference type="NCBI Taxonomy" id="2891570"/>
    <lineage>
        <taxon>Bacteria</taxon>
        <taxon>Pseudomonadati</taxon>
        <taxon>Pseudomonadota</taxon>
        <taxon>Gammaproteobacteria</taxon>
        <taxon>Enterobacterales</taxon>
        <taxon>Enterobacteriaceae</taxon>
        <taxon>Pseudocitrobacter</taxon>
    </lineage>
</organism>
<comment type="subcellular location">
    <subcellularLocation>
        <location evidence="7">Cell inner membrane</location>
        <topology evidence="7">Multi-pass membrane protein</topology>
    </subcellularLocation>
    <subcellularLocation>
        <location evidence="1">Cell membrane</location>
        <topology evidence="1">Multi-pass membrane protein</topology>
    </subcellularLocation>
</comment>
<dbReference type="PANTHER" id="PTHR40074">
    <property type="entry name" value="O-ACETYLTRANSFERASE WECH"/>
    <property type="match status" value="1"/>
</dbReference>
<keyword evidence="7 9" id="KW-0808">Transferase</keyword>
<evidence type="ECO:0000313" key="9">
    <source>
        <dbReference type="EMBL" id="UGS43006.1"/>
    </source>
</evidence>
<sequence>MQPKINWIDNLRGIACLMVVMIHTTTWYITNAHSISPVNWDIANVLNSASRVSVPLFFMISGYLFFGPRSAQPRHFLRIALCLLFYSAVALIYIAAFTHINIEGSLKNILQKPVFYHLWFFFAIIVIYLVSPLIEVKAISGKMLLALMVVIGIVANPNSVTLKTDGIEWLPVNLYINGDTFYYLIYGLLGRAIGMMETQKRGLSWLCGIGFILAVVVISRGTLHELSWRGNFADTWYLYCGPMVFICAATLFVVVKNSLNHRVLPGLALISRHSLGIYGFHALIIHALRNSGADIKSWPLLDIVWIFCATLAGSLVLSMLVQRVDSKRFVS</sequence>
<keyword evidence="3 7" id="KW-1003">Cell membrane</keyword>
<dbReference type="InterPro" id="IPR002656">
    <property type="entry name" value="Acyl_transf_3_dom"/>
</dbReference>
<feature type="transmembrane region" description="Helical" evidence="7">
    <location>
        <begin position="79"/>
        <end position="102"/>
    </location>
</feature>
<dbReference type="GO" id="GO:0016746">
    <property type="term" value="F:acyltransferase activity"/>
    <property type="evidence" value="ECO:0007669"/>
    <property type="project" value="UniProtKB-KW"/>
</dbReference>
<evidence type="ECO:0000256" key="5">
    <source>
        <dbReference type="ARBA" id="ARBA00022989"/>
    </source>
</evidence>
<dbReference type="PANTHER" id="PTHR40074:SF2">
    <property type="entry name" value="O-ACETYLTRANSFERASE WECH"/>
    <property type="match status" value="1"/>
</dbReference>
<feature type="transmembrane region" description="Helical" evidence="7">
    <location>
        <begin position="203"/>
        <end position="223"/>
    </location>
</feature>
<name>A0ABY3S8J4_9ENTR</name>
<keyword evidence="5 7" id="KW-1133">Transmembrane helix</keyword>
<feature type="transmembrane region" description="Helical" evidence="7">
    <location>
        <begin position="114"/>
        <end position="131"/>
    </location>
</feature>
<protein>
    <recommendedName>
        <fullName evidence="7">O-acetyltransferase WecH</fullName>
        <ecNumber evidence="7">2.3.1.-</ecNumber>
    </recommendedName>
</protein>
<feature type="transmembrane region" description="Helical" evidence="7">
    <location>
        <begin position="235"/>
        <end position="255"/>
    </location>
</feature>
<comment type="pathway">
    <text evidence="7">Bacterial outer membrane biogenesis; enterobacterial common antigen biosynthesis.</text>
</comment>
<keyword evidence="7 9" id="KW-0012">Acyltransferase</keyword>
<dbReference type="EC" id="2.3.1.-" evidence="7"/>
<evidence type="ECO:0000256" key="2">
    <source>
        <dbReference type="ARBA" id="ARBA00007400"/>
    </source>
</evidence>
<reference evidence="9 10" key="1">
    <citation type="journal article" date="2022" name="Int. J. Syst. Evol. Microbiol.">
        <title>Pseudocitrobacter corydidari sp. nov., isolated from the Asian emerald cockroach Corydidarum magnifica.</title>
        <authorList>
            <person name="Guzman J."/>
            <person name="Poehlein A."/>
            <person name="Glaeser S.P."/>
            <person name="Schwengers O."/>
            <person name="Blom J."/>
            <person name="Hollensteiner J."/>
            <person name="Kampfer P."/>
            <person name="Vilcinskas A."/>
        </authorList>
    </citation>
    <scope>NUCLEOTIDE SEQUENCE [LARGE SCALE GENOMIC DNA]</scope>
    <source>
        <strain evidence="9">G163CM</strain>
    </source>
</reference>
<dbReference type="InterPro" id="IPR032905">
    <property type="entry name" value="WecH"/>
</dbReference>
<evidence type="ECO:0000256" key="3">
    <source>
        <dbReference type="ARBA" id="ARBA00022475"/>
    </source>
</evidence>
<feature type="domain" description="Acyltransferase 3" evidence="8">
    <location>
        <begin position="5"/>
        <end position="318"/>
    </location>
</feature>
<dbReference type="EMBL" id="CP087880">
    <property type="protein sequence ID" value="UGS43006.1"/>
    <property type="molecule type" value="Genomic_DNA"/>
</dbReference>
<dbReference type="RefSeq" id="WP_231825953.1">
    <property type="nucleotide sequence ID" value="NZ_CP087880.1"/>
</dbReference>
<feature type="transmembrane region" description="Helical" evidence="7">
    <location>
        <begin position="143"/>
        <end position="160"/>
    </location>
</feature>
<feature type="transmembrane region" description="Helical" evidence="7">
    <location>
        <begin position="300"/>
        <end position="321"/>
    </location>
</feature>
<feature type="transmembrane region" description="Helical" evidence="7">
    <location>
        <begin position="12"/>
        <end position="29"/>
    </location>
</feature>
<keyword evidence="6 7" id="KW-0472">Membrane</keyword>
<evidence type="ECO:0000256" key="4">
    <source>
        <dbReference type="ARBA" id="ARBA00022692"/>
    </source>
</evidence>
<comment type="function">
    <text evidence="7">Responsible for the incorporation of O-acetyl groups into the enterobacterial common antigen (ECA) trisaccharide repeat units.</text>
</comment>
<feature type="transmembrane region" description="Helical" evidence="7">
    <location>
        <begin position="180"/>
        <end position="196"/>
    </location>
</feature>
<evidence type="ECO:0000256" key="1">
    <source>
        <dbReference type="ARBA" id="ARBA00004651"/>
    </source>
</evidence>